<dbReference type="KEGG" id="adv:DJ533_15045"/>
<proteinExistence type="predicted"/>
<evidence type="ECO:0000313" key="3">
    <source>
        <dbReference type="EMBL" id="AWL29786.1"/>
    </source>
</evidence>
<name>A0A2S2FFN5_9GAMM</name>
<dbReference type="OrthoDB" id="9767863at2"/>
<feature type="transmembrane region" description="Helical" evidence="1">
    <location>
        <begin position="52"/>
        <end position="70"/>
    </location>
</feature>
<keyword evidence="1" id="KW-0812">Transmembrane</keyword>
<keyword evidence="4" id="KW-1185">Reference proteome</keyword>
<gene>
    <name evidence="3" type="ORF">DJ533_15045</name>
</gene>
<evidence type="ECO:0000256" key="1">
    <source>
        <dbReference type="SAM" id="Phobius"/>
    </source>
</evidence>
<evidence type="ECO:0000259" key="2">
    <source>
        <dbReference type="Pfam" id="PF01757"/>
    </source>
</evidence>
<dbReference type="AlphaFoldDB" id="A0A2S2FFN5"/>
<sequence>MRNYKIDILRGISILLVLIHHFNIPYKLHDSFLGVQIFGESLSTLIARNGNYGVTMFFVISGFLITQHTLQRHSSLAEIDLKNFYIRRIARIMPCLVLLVAMVTLLGSFGLKPFINQAPNDIEVSYALTVFSAFTFWMNMLIIENGWVNYALGVLWSLSVEEVFYLAFPLLCLLLGRSQKGFILLLFAVIAYAPYFRSLHFAEESGAYLYHYFSSFDGIAIGCLTALFVQNFKGILPNKNFIIVIVSVLMIALYLYAPIKVVSTWSISIFALLSAILIACFAQTPQAQVHSILSKSMVWIGQRSYEMYLFHLIILGLFKVIYFPKETLPVEKLMLLPVYFILVFILSWAIEKYYSTPLNIKIRQRFIRSHR</sequence>
<feature type="transmembrane region" description="Helical" evidence="1">
    <location>
        <begin position="90"/>
        <end position="111"/>
    </location>
</feature>
<dbReference type="PANTHER" id="PTHR23028:SF53">
    <property type="entry name" value="ACYL_TRANSF_3 DOMAIN-CONTAINING PROTEIN"/>
    <property type="match status" value="1"/>
</dbReference>
<feature type="transmembrane region" description="Helical" evidence="1">
    <location>
        <begin position="208"/>
        <end position="229"/>
    </location>
</feature>
<keyword evidence="3" id="KW-0012">Acyltransferase</keyword>
<dbReference type="InterPro" id="IPR002656">
    <property type="entry name" value="Acyl_transf_3_dom"/>
</dbReference>
<evidence type="ECO:0000313" key="4">
    <source>
        <dbReference type="Proteomes" id="UP000245977"/>
    </source>
</evidence>
<keyword evidence="3" id="KW-0808">Transferase</keyword>
<reference evidence="3" key="1">
    <citation type="submission" date="2019-08" db="EMBL/GenBank/DDBJ databases">
        <title>The complete genome of Acinetobacter defluvii strain WCHAD010030.</title>
        <authorList>
            <person name="Hu Y."/>
            <person name="Qin J."/>
            <person name="Feng Y."/>
            <person name="Zong Z."/>
        </authorList>
    </citation>
    <scope>NUCLEOTIDE SEQUENCE</scope>
    <source>
        <strain evidence="3">WCHA30</strain>
    </source>
</reference>
<keyword evidence="1" id="KW-0472">Membrane</keyword>
<dbReference type="Pfam" id="PF01757">
    <property type="entry name" value="Acyl_transf_3"/>
    <property type="match status" value="1"/>
</dbReference>
<feature type="transmembrane region" description="Helical" evidence="1">
    <location>
        <begin position="265"/>
        <end position="284"/>
    </location>
</feature>
<feature type="transmembrane region" description="Helical" evidence="1">
    <location>
        <begin position="182"/>
        <end position="202"/>
    </location>
</feature>
<dbReference type="GO" id="GO:0009103">
    <property type="term" value="P:lipopolysaccharide biosynthetic process"/>
    <property type="evidence" value="ECO:0007669"/>
    <property type="project" value="TreeGrafter"/>
</dbReference>
<feature type="domain" description="Acyltransferase 3" evidence="2">
    <location>
        <begin position="3"/>
        <end position="350"/>
    </location>
</feature>
<dbReference type="Proteomes" id="UP000245977">
    <property type="component" value="Chromosome"/>
</dbReference>
<dbReference type="GO" id="GO:0016020">
    <property type="term" value="C:membrane"/>
    <property type="evidence" value="ECO:0007669"/>
    <property type="project" value="TreeGrafter"/>
</dbReference>
<dbReference type="EMBL" id="CP029397">
    <property type="protein sequence ID" value="AWL29786.1"/>
    <property type="molecule type" value="Genomic_DNA"/>
</dbReference>
<feature type="transmembrane region" description="Helical" evidence="1">
    <location>
        <begin position="241"/>
        <end position="259"/>
    </location>
</feature>
<dbReference type="RefSeq" id="WP_065994201.1">
    <property type="nucleotide sequence ID" value="NZ_CP029397.2"/>
</dbReference>
<dbReference type="STRING" id="1871111.GCA_001704615_03568"/>
<feature type="transmembrane region" description="Helical" evidence="1">
    <location>
        <begin position="155"/>
        <end position="175"/>
    </location>
</feature>
<feature type="transmembrane region" description="Helical" evidence="1">
    <location>
        <begin position="334"/>
        <end position="354"/>
    </location>
</feature>
<organism evidence="3 4">
    <name type="scientific">Acinetobacter defluvii</name>
    <dbReference type="NCBI Taxonomy" id="1871111"/>
    <lineage>
        <taxon>Bacteria</taxon>
        <taxon>Pseudomonadati</taxon>
        <taxon>Pseudomonadota</taxon>
        <taxon>Gammaproteobacteria</taxon>
        <taxon>Moraxellales</taxon>
        <taxon>Moraxellaceae</taxon>
        <taxon>Acinetobacter</taxon>
    </lineage>
</organism>
<protein>
    <submittedName>
        <fullName evidence="3">Acyltransferase</fullName>
    </submittedName>
</protein>
<dbReference type="PANTHER" id="PTHR23028">
    <property type="entry name" value="ACETYLTRANSFERASE"/>
    <property type="match status" value="1"/>
</dbReference>
<dbReference type="InterPro" id="IPR050879">
    <property type="entry name" value="Acyltransferase_3"/>
</dbReference>
<dbReference type="GO" id="GO:0016747">
    <property type="term" value="F:acyltransferase activity, transferring groups other than amino-acyl groups"/>
    <property type="evidence" value="ECO:0007669"/>
    <property type="project" value="InterPro"/>
</dbReference>
<accession>A0A2S2FFN5</accession>
<keyword evidence="1" id="KW-1133">Transmembrane helix</keyword>
<feature type="transmembrane region" description="Helical" evidence="1">
    <location>
        <begin position="305"/>
        <end position="322"/>
    </location>
</feature>
<feature type="transmembrane region" description="Helical" evidence="1">
    <location>
        <begin position="123"/>
        <end position="143"/>
    </location>
</feature>